<proteinExistence type="predicted"/>
<comment type="caution">
    <text evidence="1">The sequence shown here is derived from an EMBL/GenBank/DDBJ whole genome shotgun (WGS) entry which is preliminary data.</text>
</comment>
<sequence>MSPCLTAGAGAVDTSVGTSGSAVPSSWLLVAAMLVAALVALVAAILHRHDGASAVKAVKRGGVAFVCTVPLGLSVLLDPLSLPTTVVLLGAMITAVINGALEHAEGGSVPACLWQAAVAFTSVTVVGLGCLAVYGLGHAA</sequence>
<reference evidence="1" key="1">
    <citation type="submission" date="2024-03" db="EMBL/GenBank/DDBJ databases">
        <title>Novel Streptomyces species of biotechnological and ecological value are a feature of Machair soil.</title>
        <authorList>
            <person name="Prole J.R."/>
            <person name="Goodfellow M."/>
            <person name="Allenby N."/>
            <person name="Ward A.C."/>
        </authorList>
    </citation>
    <scope>NUCLEOTIDE SEQUENCE</scope>
    <source>
        <strain evidence="1">MS2.AVA.5</strain>
    </source>
</reference>
<keyword evidence="2" id="KW-1185">Reference proteome</keyword>
<dbReference type="Proteomes" id="UP001377168">
    <property type="component" value="Unassembled WGS sequence"/>
</dbReference>
<evidence type="ECO:0000313" key="1">
    <source>
        <dbReference type="EMBL" id="MEJ8638744.1"/>
    </source>
</evidence>
<evidence type="ECO:0000313" key="2">
    <source>
        <dbReference type="Proteomes" id="UP001377168"/>
    </source>
</evidence>
<accession>A0ACC6Q4W4</accession>
<name>A0ACC6Q4W4_9ACTN</name>
<protein>
    <submittedName>
        <fullName evidence="1">Uncharacterized protein</fullName>
    </submittedName>
</protein>
<dbReference type="EMBL" id="JBBKAJ010000022">
    <property type="protein sequence ID" value="MEJ8638744.1"/>
    <property type="molecule type" value="Genomic_DNA"/>
</dbReference>
<organism evidence="1 2">
    <name type="scientific">Streptomyces achmelvichensis</name>
    <dbReference type="NCBI Taxonomy" id="3134111"/>
    <lineage>
        <taxon>Bacteria</taxon>
        <taxon>Bacillati</taxon>
        <taxon>Actinomycetota</taxon>
        <taxon>Actinomycetes</taxon>
        <taxon>Kitasatosporales</taxon>
        <taxon>Streptomycetaceae</taxon>
        <taxon>Streptomyces</taxon>
    </lineage>
</organism>
<gene>
    <name evidence="1" type="ORF">WKI67_35875</name>
</gene>